<evidence type="ECO:0000256" key="2">
    <source>
        <dbReference type="ARBA" id="ARBA00012925"/>
    </source>
</evidence>
<dbReference type="PROSITE" id="PS00704">
    <property type="entry name" value="PROK_CO2_ANHYDRASE_1"/>
    <property type="match status" value="1"/>
</dbReference>
<dbReference type="GO" id="GO:0004089">
    <property type="term" value="F:carbonate dehydratase activity"/>
    <property type="evidence" value="ECO:0007669"/>
    <property type="project" value="UniProtKB-EC"/>
</dbReference>
<dbReference type="RefSeq" id="WP_152588283.1">
    <property type="nucleotide sequence ID" value="NZ_CP045226.1"/>
</dbReference>
<feature type="binding site" evidence="6">
    <location>
        <position position="150"/>
    </location>
    <ligand>
        <name>Zn(2+)</name>
        <dbReference type="ChEBI" id="CHEBI:29105"/>
    </ligand>
</feature>
<feature type="binding site" evidence="6">
    <location>
        <position position="97"/>
    </location>
    <ligand>
        <name>Zn(2+)</name>
        <dbReference type="ChEBI" id="CHEBI:29105"/>
    </ligand>
</feature>
<name>A0A5P8VTL2_9NOSO</name>
<dbReference type="KEGG" id="nsh:GXM_00999"/>
<dbReference type="InterPro" id="IPR001765">
    <property type="entry name" value="Carbonic_anhydrase"/>
</dbReference>
<keyword evidence="4" id="KW-0456">Lyase</keyword>
<feature type="binding site" evidence="6">
    <location>
        <position position="153"/>
    </location>
    <ligand>
        <name>Zn(2+)</name>
        <dbReference type="ChEBI" id="CHEBI:29105"/>
    </ligand>
</feature>
<dbReference type="InterPro" id="IPR006311">
    <property type="entry name" value="TAT_signal"/>
</dbReference>
<dbReference type="Gene3D" id="3.40.1050.10">
    <property type="entry name" value="Carbonic anhydrase"/>
    <property type="match status" value="1"/>
</dbReference>
<evidence type="ECO:0000256" key="3">
    <source>
        <dbReference type="ARBA" id="ARBA00022833"/>
    </source>
</evidence>
<evidence type="ECO:0000256" key="1">
    <source>
        <dbReference type="ARBA" id="ARBA00006217"/>
    </source>
</evidence>
<keyword evidence="3 6" id="KW-0862">Zinc</keyword>
<dbReference type="InterPro" id="IPR036874">
    <property type="entry name" value="Carbonic_anhydrase_sf"/>
</dbReference>
<proteinExistence type="inferred from homology"/>
<dbReference type="SMART" id="SM00947">
    <property type="entry name" value="Pro_CA"/>
    <property type="match status" value="1"/>
</dbReference>
<dbReference type="InterPro" id="IPR015892">
    <property type="entry name" value="Carbonic_anhydrase_CS"/>
</dbReference>
<accession>A0A5P8VTL2</accession>
<dbReference type="PANTHER" id="PTHR11002:SF79">
    <property type="entry name" value="CARBONIC ANHYDRASE 2"/>
    <property type="match status" value="1"/>
</dbReference>
<dbReference type="PANTHER" id="PTHR11002">
    <property type="entry name" value="CARBONIC ANHYDRASE"/>
    <property type="match status" value="1"/>
</dbReference>
<dbReference type="Proteomes" id="UP000326678">
    <property type="component" value="Chromosome Gxm1"/>
</dbReference>
<comment type="catalytic activity">
    <reaction evidence="5">
        <text>hydrogencarbonate + H(+) = CO2 + H2O</text>
        <dbReference type="Rhea" id="RHEA:10748"/>
        <dbReference type="ChEBI" id="CHEBI:15377"/>
        <dbReference type="ChEBI" id="CHEBI:15378"/>
        <dbReference type="ChEBI" id="CHEBI:16526"/>
        <dbReference type="ChEBI" id="CHEBI:17544"/>
        <dbReference type="EC" id="4.2.1.1"/>
    </reaction>
</comment>
<evidence type="ECO:0000256" key="5">
    <source>
        <dbReference type="ARBA" id="ARBA00048348"/>
    </source>
</evidence>
<sequence length="240" mass="26163">MSRINGFVGRRDFLKFASVVGIAATVFGDSFWNPEQTAVADIHPVNPNPITPNEAVRRLLDGNQRFIHQKRQYPDQSLEHLQLVAKAQYPFAAILGCADSRVPAEIVFDQGIGDLFVVRVAGNVVSDTVIGSLEYSTTVLGSQLIVILGHKRCGAVAEAIKNEPLPGRIGLIIEGIKPSLERVKLRTGDNMQNAVIANIQYQTEKLQESSTILTKLLSEGKLKIVGACYDIDTGKVNIIT</sequence>
<comment type="cofactor">
    <cofactor evidence="6">
        <name>Zn(2+)</name>
        <dbReference type="ChEBI" id="CHEBI:29105"/>
    </cofactor>
    <text evidence="6">Binds 1 zinc ion per subunit.</text>
</comment>
<protein>
    <recommendedName>
        <fullName evidence="2">carbonic anhydrase</fullName>
        <ecNumber evidence="2">4.2.1.1</ecNumber>
    </recommendedName>
</protein>
<evidence type="ECO:0000256" key="4">
    <source>
        <dbReference type="ARBA" id="ARBA00023239"/>
    </source>
</evidence>
<keyword evidence="6" id="KW-0479">Metal-binding</keyword>
<dbReference type="CDD" id="cd03378">
    <property type="entry name" value="beta_CA_cladeC"/>
    <property type="match status" value="1"/>
</dbReference>
<dbReference type="EMBL" id="CP045226">
    <property type="protein sequence ID" value="QFS43526.1"/>
    <property type="molecule type" value="Genomic_DNA"/>
</dbReference>
<comment type="similarity">
    <text evidence="1">Belongs to the beta-class carbonic anhydrase family.</text>
</comment>
<feature type="binding site" evidence="6">
    <location>
        <position position="99"/>
    </location>
    <ligand>
        <name>Zn(2+)</name>
        <dbReference type="ChEBI" id="CHEBI:29105"/>
    </ligand>
</feature>
<dbReference type="GO" id="GO:0015976">
    <property type="term" value="P:carbon utilization"/>
    <property type="evidence" value="ECO:0007669"/>
    <property type="project" value="InterPro"/>
</dbReference>
<dbReference type="AlphaFoldDB" id="A0A5P8VTL2"/>
<keyword evidence="8" id="KW-1185">Reference proteome</keyword>
<organism evidence="7 8">
    <name type="scientific">Nostoc sphaeroides CCNUC1</name>
    <dbReference type="NCBI Taxonomy" id="2653204"/>
    <lineage>
        <taxon>Bacteria</taxon>
        <taxon>Bacillati</taxon>
        <taxon>Cyanobacteriota</taxon>
        <taxon>Cyanophyceae</taxon>
        <taxon>Nostocales</taxon>
        <taxon>Nostocaceae</taxon>
        <taxon>Nostoc</taxon>
    </lineage>
</organism>
<evidence type="ECO:0000313" key="8">
    <source>
        <dbReference type="Proteomes" id="UP000326678"/>
    </source>
</evidence>
<dbReference type="InterPro" id="IPR019546">
    <property type="entry name" value="TAT_signal_bac_arc"/>
</dbReference>
<dbReference type="PROSITE" id="PS51318">
    <property type="entry name" value="TAT"/>
    <property type="match status" value="1"/>
</dbReference>
<evidence type="ECO:0000313" key="7">
    <source>
        <dbReference type="EMBL" id="QFS43526.1"/>
    </source>
</evidence>
<dbReference type="SUPFAM" id="SSF53056">
    <property type="entry name" value="beta-carbonic anhydrase, cab"/>
    <property type="match status" value="1"/>
</dbReference>
<evidence type="ECO:0000256" key="6">
    <source>
        <dbReference type="PIRSR" id="PIRSR601765-1"/>
    </source>
</evidence>
<dbReference type="NCBIfam" id="TIGR01409">
    <property type="entry name" value="TAT_signal_seq"/>
    <property type="match status" value="1"/>
</dbReference>
<gene>
    <name evidence="7" type="ORF">GXM_00999</name>
</gene>
<dbReference type="EC" id="4.2.1.1" evidence="2"/>
<reference evidence="7 8" key="1">
    <citation type="submission" date="2019-10" db="EMBL/GenBank/DDBJ databases">
        <title>Genomic and transcriptomic insights into the perfect genentic adaptation of a filamentous nitrogen-fixing cyanobacterium to rice fields.</title>
        <authorList>
            <person name="Chen Z."/>
        </authorList>
    </citation>
    <scope>NUCLEOTIDE SEQUENCE [LARGE SCALE GENOMIC DNA]</scope>
    <source>
        <strain evidence="7">CCNUC1</strain>
    </source>
</reference>
<dbReference type="GO" id="GO:0008270">
    <property type="term" value="F:zinc ion binding"/>
    <property type="evidence" value="ECO:0007669"/>
    <property type="project" value="InterPro"/>
</dbReference>
<dbReference type="Pfam" id="PF00484">
    <property type="entry name" value="Pro_CA"/>
    <property type="match status" value="1"/>
</dbReference>